<dbReference type="PROSITE" id="PS50995">
    <property type="entry name" value="HTH_MARR_2"/>
    <property type="match status" value="1"/>
</dbReference>
<keyword evidence="1" id="KW-0805">Transcription regulation</keyword>
<dbReference type="InterPro" id="IPR000835">
    <property type="entry name" value="HTH_MarR-typ"/>
</dbReference>
<dbReference type="PANTHER" id="PTHR42756">
    <property type="entry name" value="TRANSCRIPTIONAL REGULATOR, MARR"/>
    <property type="match status" value="1"/>
</dbReference>
<evidence type="ECO:0000256" key="1">
    <source>
        <dbReference type="ARBA" id="ARBA00023015"/>
    </source>
</evidence>
<comment type="caution">
    <text evidence="5">The sequence shown here is derived from an EMBL/GenBank/DDBJ whole genome shotgun (WGS) entry which is preliminary data.</text>
</comment>
<proteinExistence type="predicted"/>
<dbReference type="RefSeq" id="WP_345545382.1">
    <property type="nucleotide sequence ID" value="NZ_BAAAZA010000001.1"/>
</dbReference>
<reference evidence="6" key="1">
    <citation type="journal article" date="2019" name="Int. J. Syst. Evol. Microbiol.">
        <title>The Global Catalogue of Microorganisms (GCM) 10K type strain sequencing project: providing services to taxonomists for standard genome sequencing and annotation.</title>
        <authorList>
            <consortium name="The Broad Institute Genomics Platform"/>
            <consortium name="The Broad Institute Genome Sequencing Center for Infectious Disease"/>
            <person name="Wu L."/>
            <person name="Ma J."/>
        </authorList>
    </citation>
    <scope>NUCLEOTIDE SEQUENCE [LARGE SCALE GENOMIC DNA]</scope>
    <source>
        <strain evidence="6">JCM 16578</strain>
    </source>
</reference>
<dbReference type="SMART" id="SM00347">
    <property type="entry name" value="HTH_MARR"/>
    <property type="match status" value="1"/>
</dbReference>
<protein>
    <submittedName>
        <fullName evidence="5">MarR family transcriptional regulator</fullName>
    </submittedName>
</protein>
<dbReference type="Pfam" id="PF12802">
    <property type="entry name" value="MarR_2"/>
    <property type="match status" value="1"/>
</dbReference>
<gene>
    <name evidence="5" type="ORF">GCM10022207_00900</name>
</gene>
<dbReference type="PANTHER" id="PTHR42756:SF1">
    <property type="entry name" value="TRANSCRIPTIONAL REPRESSOR OF EMRAB OPERON"/>
    <property type="match status" value="1"/>
</dbReference>
<sequence>MADERTPTPLESRLGYLLKHAQLRLTRASAEALAPFGIDGHELAVLVVLAGAEPLSQIEVAARLGVDRTTMVVLIDTLEERGLVRRRRSEHDRRKNIVELTEEGAECLRRGEEARRTVERHFLAPLDEKTAATLVHALRLLVAEGADD</sequence>
<evidence type="ECO:0000256" key="2">
    <source>
        <dbReference type="ARBA" id="ARBA00023125"/>
    </source>
</evidence>
<accession>A0ABP7JGP5</accession>
<evidence type="ECO:0000313" key="6">
    <source>
        <dbReference type="Proteomes" id="UP001501563"/>
    </source>
</evidence>
<dbReference type="InterPro" id="IPR036390">
    <property type="entry name" value="WH_DNA-bd_sf"/>
</dbReference>
<feature type="domain" description="HTH marR-type" evidence="4">
    <location>
        <begin position="11"/>
        <end position="143"/>
    </location>
</feature>
<dbReference type="SUPFAM" id="SSF46785">
    <property type="entry name" value="Winged helix' DNA-binding domain"/>
    <property type="match status" value="1"/>
</dbReference>
<organism evidence="5 6">
    <name type="scientific">Streptomyces lannensis</name>
    <dbReference type="NCBI Taxonomy" id="766498"/>
    <lineage>
        <taxon>Bacteria</taxon>
        <taxon>Bacillati</taxon>
        <taxon>Actinomycetota</taxon>
        <taxon>Actinomycetes</taxon>
        <taxon>Kitasatosporales</taxon>
        <taxon>Streptomycetaceae</taxon>
        <taxon>Streptomyces</taxon>
    </lineage>
</organism>
<evidence type="ECO:0000256" key="3">
    <source>
        <dbReference type="ARBA" id="ARBA00023163"/>
    </source>
</evidence>
<evidence type="ECO:0000259" key="4">
    <source>
        <dbReference type="PROSITE" id="PS50995"/>
    </source>
</evidence>
<keyword evidence="6" id="KW-1185">Reference proteome</keyword>
<dbReference type="EMBL" id="BAAAZA010000001">
    <property type="protein sequence ID" value="GAA3844240.1"/>
    <property type="molecule type" value="Genomic_DNA"/>
</dbReference>
<name>A0ABP7JGP5_9ACTN</name>
<dbReference type="PRINTS" id="PR00598">
    <property type="entry name" value="HTHMARR"/>
</dbReference>
<dbReference type="Gene3D" id="1.10.10.10">
    <property type="entry name" value="Winged helix-like DNA-binding domain superfamily/Winged helix DNA-binding domain"/>
    <property type="match status" value="1"/>
</dbReference>
<keyword evidence="3" id="KW-0804">Transcription</keyword>
<dbReference type="InterPro" id="IPR036388">
    <property type="entry name" value="WH-like_DNA-bd_sf"/>
</dbReference>
<evidence type="ECO:0000313" key="5">
    <source>
        <dbReference type="EMBL" id="GAA3844240.1"/>
    </source>
</evidence>
<dbReference type="Proteomes" id="UP001501563">
    <property type="component" value="Unassembled WGS sequence"/>
</dbReference>
<keyword evidence="2" id="KW-0238">DNA-binding</keyword>